<accession>A0A382BCA7</accession>
<dbReference type="AlphaFoldDB" id="A0A382BCA7"/>
<evidence type="ECO:0000313" key="2">
    <source>
        <dbReference type="EMBL" id="SVB11284.1"/>
    </source>
</evidence>
<gene>
    <name evidence="2" type="ORF">METZ01_LOCUS164138</name>
</gene>
<feature type="region of interest" description="Disordered" evidence="1">
    <location>
        <begin position="44"/>
        <end position="79"/>
    </location>
</feature>
<protein>
    <submittedName>
        <fullName evidence="2">Uncharacterized protein</fullName>
    </submittedName>
</protein>
<name>A0A382BCA7_9ZZZZ</name>
<dbReference type="EMBL" id="UINC01029108">
    <property type="protein sequence ID" value="SVB11284.1"/>
    <property type="molecule type" value="Genomic_DNA"/>
</dbReference>
<reference evidence="2" key="1">
    <citation type="submission" date="2018-05" db="EMBL/GenBank/DDBJ databases">
        <authorList>
            <person name="Lanie J.A."/>
            <person name="Ng W.-L."/>
            <person name="Kazmierczak K.M."/>
            <person name="Andrzejewski T.M."/>
            <person name="Davidsen T.M."/>
            <person name="Wayne K.J."/>
            <person name="Tettelin H."/>
            <person name="Glass J.I."/>
            <person name="Rusch D."/>
            <person name="Podicherti R."/>
            <person name="Tsui H.-C.T."/>
            <person name="Winkler M.E."/>
        </authorList>
    </citation>
    <scope>NUCLEOTIDE SEQUENCE</scope>
</reference>
<feature type="non-terminal residue" evidence="2">
    <location>
        <position position="79"/>
    </location>
</feature>
<evidence type="ECO:0000256" key="1">
    <source>
        <dbReference type="SAM" id="MobiDB-lite"/>
    </source>
</evidence>
<proteinExistence type="predicted"/>
<sequence>MLKLISILLLFLLQIIYADCPDILDQATCEYWGDYCQWNSETSQCESIDGGGGDDTEYGPYEFDSITQSDGMQDSPLYA</sequence>
<organism evidence="2">
    <name type="scientific">marine metagenome</name>
    <dbReference type="NCBI Taxonomy" id="408172"/>
    <lineage>
        <taxon>unclassified sequences</taxon>
        <taxon>metagenomes</taxon>
        <taxon>ecological metagenomes</taxon>
    </lineage>
</organism>